<comment type="similarity">
    <text evidence="2">Belongs to the small GTPase superfamily. Rab family.</text>
</comment>
<organism evidence="5 6">
    <name type="scientific">Stentor coeruleus</name>
    <dbReference type="NCBI Taxonomy" id="5963"/>
    <lineage>
        <taxon>Eukaryota</taxon>
        <taxon>Sar</taxon>
        <taxon>Alveolata</taxon>
        <taxon>Ciliophora</taxon>
        <taxon>Postciliodesmatophora</taxon>
        <taxon>Heterotrichea</taxon>
        <taxon>Heterotrichida</taxon>
        <taxon>Stentoridae</taxon>
        <taxon>Stentor</taxon>
    </lineage>
</organism>
<evidence type="ECO:0000313" key="5">
    <source>
        <dbReference type="EMBL" id="OMJ65892.1"/>
    </source>
</evidence>
<dbReference type="Pfam" id="PF00071">
    <property type="entry name" value="Ras"/>
    <property type="match status" value="1"/>
</dbReference>
<protein>
    <submittedName>
        <fullName evidence="5">Uncharacterized protein</fullName>
    </submittedName>
</protein>
<dbReference type="Gene3D" id="3.40.50.300">
    <property type="entry name" value="P-loop containing nucleotide triphosphate hydrolases"/>
    <property type="match status" value="1"/>
</dbReference>
<proteinExistence type="inferred from homology"/>
<dbReference type="InterPro" id="IPR050209">
    <property type="entry name" value="Rab_GTPases_membrane_traffic"/>
</dbReference>
<dbReference type="EMBL" id="MPUH01001899">
    <property type="protein sequence ID" value="OMJ65892.1"/>
    <property type="molecule type" value="Genomic_DNA"/>
</dbReference>
<name>A0A1R2AMY1_9CILI</name>
<gene>
    <name evidence="5" type="ORF">SteCoe_37461</name>
</gene>
<dbReference type="InterPro" id="IPR005225">
    <property type="entry name" value="Small_GTP-bd"/>
</dbReference>
<dbReference type="SUPFAM" id="SSF52540">
    <property type="entry name" value="P-loop containing nucleoside triphosphate hydrolases"/>
    <property type="match status" value="1"/>
</dbReference>
<accession>A0A1R2AMY1</accession>
<evidence type="ECO:0000256" key="2">
    <source>
        <dbReference type="ARBA" id="ARBA00006270"/>
    </source>
</evidence>
<dbReference type="AlphaFoldDB" id="A0A1R2AMY1"/>
<dbReference type="PROSITE" id="PS51421">
    <property type="entry name" value="RAS"/>
    <property type="match status" value="1"/>
</dbReference>
<dbReference type="PRINTS" id="PR00449">
    <property type="entry name" value="RASTRNSFRMNG"/>
</dbReference>
<dbReference type="SMART" id="SM00173">
    <property type="entry name" value="RAS"/>
    <property type="match status" value="1"/>
</dbReference>
<dbReference type="PROSITE" id="PS51420">
    <property type="entry name" value="RHO"/>
    <property type="match status" value="1"/>
</dbReference>
<evidence type="ECO:0000256" key="4">
    <source>
        <dbReference type="ARBA" id="ARBA00023136"/>
    </source>
</evidence>
<dbReference type="Proteomes" id="UP000187209">
    <property type="component" value="Unassembled WGS sequence"/>
</dbReference>
<comment type="subcellular location">
    <subcellularLocation>
        <location evidence="1">Endomembrane system</location>
    </subcellularLocation>
</comment>
<reference evidence="5 6" key="1">
    <citation type="submission" date="2016-11" db="EMBL/GenBank/DDBJ databases">
        <title>The macronuclear genome of Stentor coeruleus: a giant cell with tiny introns.</title>
        <authorList>
            <person name="Slabodnick M."/>
            <person name="Ruby J.G."/>
            <person name="Reiff S.B."/>
            <person name="Swart E.C."/>
            <person name="Gosai S."/>
            <person name="Prabakaran S."/>
            <person name="Witkowska E."/>
            <person name="Larue G.E."/>
            <person name="Fisher S."/>
            <person name="Freeman R.M."/>
            <person name="Gunawardena J."/>
            <person name="Chu W."/>
            <person name="Stover N.A."/>
            <person name="Gregory B.D."/>
            <person name="Nowacki M."/>
            <person name="Derisi J."/>
            <person name="Roy S.W."/>
            <person name="Marshall W.F."/>
            <person name="Sood P."/>
        </authorList>
    </citation>
    <scope>NUCLEOTIDE SEQUENCE [LARGE SCALE GENOMIC DNA]</scope>
    <source>
        <strain evidence="5">WM001</strain>
    </source>
</reference>
<dbReference type="SMART" id="SM00175">
    <property type="entry name" value="RAB"/>
    <property type="match status" value="1"/>
</dbReference>
<dbReference type="GO" id="GO:0012505">
    <property type="term" value="C:endomembrane system"/>
    <property type="evidence" value="ECO:0007669"/>
    <property type="project" value="UniProtKB-SubCell"/>
</dbReference>
<comment type="caution">
    <text evidence="5">The sequence shown here is derived from an EMBL/GenBank/DDBJ whole genome shotgun (WGS) entry which is preliminary data.</text>
</comment>
<dbReference type="SMART" id="SM00176">
    <property type="entry name" value="RAN"/>
    <property type="match status" value="1"/>
</dbReference>
<dbReference type="NCBIfam" id="TIGR00231">
    <property type="entry name" value="small_GTP"/>
    <property type="match status" value="1"/>
</dbReference>
<dbReference type="OrthoDB" id="9989112at2759"/>
<dbReference type="GO" id="GO:0003924">
    <property type="term" value="F:GTPase activity"/>
    <property type="evidence" value="ECO:0007669"/>
    <property type="project" value="InterPro"/>
</dbReference>
<dbReference type="PANTHER" id="PTHR47979">
    <property type="entry name" value="DRAB11-RELATED"/>
    <property type="match status" value="1"/>
</dbReference>
<dbReference type="PROSITE" id="PS51419">
    <property type="entry name" value="RAB"/>
    <property type="match status" value="1"/>
</dbReference>
<evidence type="ECO:0000256" key="1">
    <source>
        <dbReference type="ARBA" id="ARBA00004308"/>
    </source>
</evidence>
<keyword evidence="6" id="KW-1185">Reference proteome</keyword>
<evidence type="ECO:0000256" key="3">
    <source>
        <dbReference type="ARBA" id="ARBA00022741"/>
    </source>
</evidence>
<dbReference type="FunFam" id="3.40.50.300:FF:000586">
    <property type="entry name" value="Rab family GTPase"/>
    <property type="match status" value="1"/>
</dbReference>
<evidence type="ECO:0000313" key="6">
    <source>
        <dbReference type="Proteomes" id="UP000187209"/>
    </source>
</evidence>
<dbReference type="GO" id="GO:0005525">
    <property type="term" value="F:GTP binding"/>
    <property type="evidence" value="ECO:0007669"/>
    <property type="project" value="InterPro"/>
</dbReference>
<dbReference type="InterPro" id="IPR001806">
    <property type="entry name" value="Small_GTPase"/>
</dbReference>
<dbReference type="InterPro" id="IPR027417">
    <property type="entry name" value="P-loop_NTPase"/>
</dbReference>
<sequence>MASFSYLFKFILVGDAGVGKSNILSQFIQNRFRNEYDLTVGVEFGSKIVNIEDETIKLQIWDTAGQSSFKNITRGCFRNMICAFLVYNTASRDSFTNIPAWLSELRELGNNNMVIILVGNKIDQEEKRVVSTEEGILLAEQNNLFFIETSAQARRNIDETFMTAVMHIYENIQKGKYDLSNEQCGIKVGKKLE</sequence>
<dbReference type="SMART" id="SM00174">
    <property type="entry name" value="RHO"/>
    <property type="match status" value="1"/>
</dbReference>
<keyword evidence="3" id="KW-0547">Nucleotide-binding</keyword>
<keyword evidence="4" id="KW-0472">Membrane</keyword>
<dbReference type="CDD" id="cd00154">
    <property type="entry name" value="Rab"/>
    <property type="match status" value="1"/>
</dbReference>